<protein>
    <submittedName>
        <fullName evidence="2">Uncharacterized iron-regulated membrane protein</fullName>
    </submittedName>
</protein>
<dbReference type="EMBL" id="FRAA01000009">
    <property type="protein sequence ID" value="SHK81753.1"/>
    <property type="molecule type" value="Genomic_DNA"/>
</dbReference>
<accession>A0A1M6VJQ7</accession>
<feature type="transmembrane region" description="Helical" evidence="1">
    <location>
        <begin position="370"/>
        <end position="392"/>
    </location>
</feature>
<feature type="transmembrane region" description="Helical" evidence="1">
    <location>
        <begin position="156"/>
        <end position="177"/>
    </location>
</feature>
<keyword evidence="3" id="KW-1185">Reference proteome</keyword>
<dbReference type="Pfam" id="PF03929">
    <property type="entry name" value="PepSY_TM"/>
    <property type="match status" value="1"/>
</dbReference>
<dbReference type="PANTHER" id="PTHR34219">
    <property type="entry name" value="IRON-REGULATED INNER MEMBRANE PROTEIN-RELATED"/>
    <property type="match status" value="1"/>
</dbReference>
<dbReference type="Proteomes" id="UP000184474">
    <property type="component" value="Unassembled WGS sequence"/>
</dbReference>
<dbReference type="AlphaFoldDB" id="A0A1M6VJQ7"/>
<evidence type="ECO:0000313" key="2">
    <source>
        <dbReference type="EMBL" id="SHK81753.1"/>
    </source>
</evidence>
<dbReference type="PANTHER" id="PTHR34219:SF3">
    <property type="entry name" value="BLL7967 PROTEIN"/>
    <property type="match status" value="1"/>
</dbReference>
<dbReference type="InterPro" id="IPR005625">
    <property type="entry name" value="PepSY-ass_TM"/>
</dbReference>
<keyword evidence="1" id="KW-0812">Transmembrane</keyword>
<dbReference type="STRING" id="156994.SAMN04488028_10982"/>
<keyword evidence="1" id="KW-1133">Transmembrane helix</keyword>
<evidence type="ECO:0000313" key="3">
    <source>
        <dbReference type="Proteomes" id="UP000184474"/>
    </source>
</evidence>
<reference evidence="3" key="1">
    <citation type="submission" date="2016-11" db="EMBL/GenBank/DDBJ databases">
        <authorList>
            <person name="Varghese N."/>
            <person name="Submissions S."/>
        </authorList>
    </citation>
    <scope>NUCLEOTIDE SEQUENCE [LARGE SCALE GENOMIC DNA]</scope>
    <source>
        <strain evidence="3">DSM 26134</strain>
    </source>
</reference>
<evidence type="ECO:0000256" key="1">
    <source>
        <dbReference type="SAM" id="Phobius"/>
    </source>
</evidence>
<keyword evidence="1" id="KW-0472">Membrane</keyword>
<feature type="transmembrane region" description="Helical" evidence="1">
    <location>
        <begin position="207"/>
        <end position="227"/>
    </location>
</feature>
<dbReference type="RefSeq" id="WP_073124899.1">
    <property type="nucleotide sequence ID" value="NZ_FRAA01000009.1"/>
</dbReference>
<name>A0A1M6VJQ7_REIAG</name>
<organism evidence="2 3">
    <name type="scientific">Reichenbachiella agariperforans</name>
    <dbReference type="NCBI Taxonomy" id="156994"/>
    <lineage>
        <taxon>Bacteria</taxon>
        <taxon>Pseudomonadati</taxon>
        <taxon>Bacteroidota</taxon>
        <taxon>Cytophagia</taxon>
        <taxon>Cytophagales</taxon>
        <taxon>Reichenbachiellaceae</taxon>
        <taxon>Reichenbachiella</taxon>
    </lineage>
</organism>
<proteinExistence type="predicted"/>
<sequence>MIQKRNPLLRKRRKKESVFKYSMALLHLWLGLLSSVVVFIVCLSGSIYAFKQQIEDWINSESLHVAHPYEDRVISSDTLLLRFEKRFGRPTTMWVYPESDRTVLISSLSREGTGVSAYFDPYTGNVVGVKNQNASAFFAWVLDLHRFLLAGDVGKFVNGTAVLMMVLMLVSGLVLWIPKNLKQLKKSLLIKWRAKLLRVNYDLHKVLGFYAALLLLFMAITGLYVSFTWVKNAVIVGLGGDSIIISESNLAIKAQLAQSFESVMGSLVTEQQSAGDSVASLSYVLTQAQSHFSSTGLLTINLPNENINNYTLTHLSAEGVLGFYTPDVLEFSLNGNLRKLVHFSDLPLHEQFKAIAKPLHTGEIMGLPSIIFYFIASLIGCSLPVTGFIIWWRRV</sequence>
<feature type="transmembrane region" description="Helical" evidence="1">
    <location>
        <begin position="21"/>
        <end position="50"/>
    </location>
</feature>
<gene>
    <name evidence="2" type="ORF">SAMN04488028_10982</name>
</gene>